<dbReference type="AlphaFoldDB" id="A0A4P9WB35"/>
<sequence length="445" mass="47151">PDDRYDPATFWSTFFLSGSVQSVPNLQAQLHDATQPPRLARSTVFVRSWTRRMWLPRDHDESELAPIAGRSLPARQDRTTIYRPAGLEFAYRFSGLKHANFLEDAERMASLHASMEEGGGNGSGERDGWGLGGSQQPRLFVASTVPMPLLIELTTIRPPSSAVLHILADNNAVVVLNGAIVGTAATGWTTPSFTQLAPAGSVTFANQYYNSSNSTIPAVLHILADNNATISVNGISVGTATAGWATTSYTQLPVNLTAGNNLFSIIVTNTSGPAGLCASLISSNNSVLVHTDSTWTSTPAPVQLTGTQVLNLGNFGMCPWGSTSNFADTISSWIWNTLMAAKNAPAGSVTCVNEYYNSSNNTISATLHILADDSATIFVNGTNIGTATAGWAKTSYTMLPVNLTPGANLISIVATNASGPARLCACLISSSYSVLFHTEATWLSK</sequence>
<evidence type="ECO:0008006" key="3">
    <source>
        <dbReference type="Google" id="ProtNLM"/>
    </source>
</evidence>
<evidence type="ECO:0000313" key="1">
    <source>
        <dbReference type="EMBL" id="RKO88795.1"/>
    </source>
</evidence>
<keyword evidence="2" id="KW-1185">Reference proteome</keyword>
<gene>
    <name evidence="1" type="ORF">BDK51DRAFT_52292</name>
</gene>
<dbReference type="EMBL" id="KZ996473">
    <property type="protein sequence ID" value="RKO88795.1"/>
    <property type="molecule type" value="Genomic_DNA"/>
</dbReference>
<feature type="non-terminal residue" evidence="1">
    <location>
        <position position="1"/>
    </location>
</feature>
<dbReference type="OrthoDB" id="10036721at2759"/>
<evidence type="ECO:0000313" key="2">
    <source>
        <dbReference type="Proteomes" id="UP000269721"/>
    </source>
</evidence>
<reference evidence="2" key="1">
    <citation type="journal article" date="2018" name="Nat. Microbiol.">
        <title>Leveraging single-cell genomics to expand the fungal tree of life.</title>
        <authorList>
            <person name="Ahrendt S.R."/>
            <person name="Quandt C.A."/>
            <person name="Ciobanu D."/>
            <person name="Clum A."/>
            <person name="Salamov A."/>
            <person name="Andreopoulos B."/>
            <person name="Cheng J.F."/>
            <person name="Woyke T."/>
            <person name="Pelin A."/>
            <person name="Henrissat B."/>
            <person name="Reynolds N.K."/>
            <person name="Benny G.L."/>
            <person name="Smith M.E."/>
            <person name="James T.Y."/>
            <person name="Grigoriev I.V."/>
        </authorList>
    </citation>
    <scope>NUCLEOTIDE SEQUENCE [LARGE SCALE GENOMIC DNA]</scope>
</reference>
<name>A0A4P9WB35_9FUNG</name>
<protein>
    <recommendedName>
        <fullName evidence="3">Glycosyl hydrolases family 2 sugar binding domain-containing protein</fullName>
    </recommendedName>
</protein>
<organism evidence="1 2">
    <name type="scientific">Blyttiomyces helicus</name>
    <dbReference type="NCBI Taxonomy" id="388810"/>
    <lineage>
        <taxon>Eukaryota</taxon>
        <taxon>Fungi</taxon>
        <taxon>Fungi incertae sedis</taxon>
        <taxon>Chytridiomycota</taxon>
        <taxon>Chytridiomycota incertae sedis</taxon>
        <taxon>Chytridiomycetes</taxon>
        <taxon>Chytridiomycetes incertae sedis</taxon>
        <taxon>Blyttiomyces</taxon>
    </lineage>
</organism>
<dbReference type="Proteomes" id="UP000269721">
    <property type="component" value="Unassembled WGS sequence"/>
</dbReference>
<proteinExistence type="predicted"/>
<accession>A0A4P9WB35</accession>
<dbReference type="Gene3D" id="2.60.120.260">
    <property type="entry name" value="Galactose-binding domain-like"/>
    <property type="match status" value="2"/>
</dbReference>